<comment type="subunit">
    <text evidence="5">Homodimer.</text>
</comment>
<evidence type="ECO:0000256" key="1">
    <source>
        <dbReference type="ARBA" id="ARBA00001933"/>
    </source>
</evidence>
<dbReference type="Proteomes" id="UP000677611">
    <property type="component" value="Unassembled WGS sequence"/>
</dbReference>
<dbReference type="Pfam" id="PF00291">
    <property type="entry name" value="PALP"/>
    <property type="match status" value="1"/>
</dbReference>
<dbReference type="EMBL" id="JAGDQJ010000013">
    <property type="protein sequence ID" value="MBO1625889.1"/>
    <property type="molecule type" value="Genomic_DNA"/>
</dbReference>
<protein>
    <recommendedName>
        <fullName evidence="7">N-(2-amino-2-carboxyethyl)-L-glutamate synthase</fullName>
        <ecNumber evidence="6">2.5.1.140</ecNumber>
    </recommendedName>
</protein>
<dbReference type="InterPro" id="IPR023927">
    <property type="entry name" value="SbnA"/>
</dbReference>
<dbReference type="RefSeq" id="WP_208017758.1">
    <property type="nucleotide sequence ID" value="NZ_JAGDQJ010000013.1"/>
</dbReference>
<dbReference type="Gene3D" id="3.40.50.1100">
    <property type="match status" value="2"/>
</dbReference>
<evidence type="ECO:0000256" key="8">
    <source>
        <dbReference type="ARBA" id="ARBA00022679"/>
    </source>
</evidence>
<evidence type="ECO:0000313" key="12">
    <source>
        <dbReference type="Proteomes" id="UP000677611"/>
    </source>
</evidence>
<keyword evidence="12" id="KW-1185">Reference proteome</keyword>
<comment type="function">
    <text evidence="2">Catalyzes the synthesis of N-((2S)-2-amino-2-carboxyethyl)-L-glutamate (ACEGA) from O-phospho-L-serine and L-glutamate. Involved in the biosynthesis of L-2,3-diaminopropionic acid (L-Dap), a precursor of staphyloferrin B and antibiotics.</text>
</comment>
<comment type="caution">
    <text evidence="11">The sequence shown here is derived from an EMBL/GenBank/DDBJ whole genome shotgun (WGS) entry which is preliminary data.</text>
</comment>
<sequence length="325" mass="35769">MSIYNSVLDFVGKTPMVQLTSKDLCNVNLFVKLEGNNPTGSVKDRAAAHILETLLQKGDIDKDTTIIESSSGNFGIALASYCKRLGLKFICVVDPKILPVNEMIIRSLGATVIKVTEPDNSGGYLITRLEKVNELRNSIANSYWINQYGNKLVANAYYETVGKQICNEIEVDYIFLGVSSGGTITGISNCVKEKFPKSKVIAVDMEGSVIFGLQPQNRSIPGIGSSIVPDILKDSIIDDVVIISEKTSIEMCKELLSEHAIFAGGSSGAVYGAVKNYFKDKNYVKNPNVVTLFADRGDRYFDTIYNEEWCHKVLNLHSEKELSLI</sequence>
<organism evidence="11 12">
    <name type="scientific">Bacillus arachidis</name>
    <dbReference type="NCBI Taxonomy" id="2819290"/>
    <lineage>
        <taxon>Bacteria</taxon>
        <taxon>Bacillati</taxon>
        <taxon>Bacillota</taxon>
        <taxon>Bacilli</taxon>
        <taxon>Bacillales</taxon>
        <taxon>Bacillaceae</taxon>
        <taxon>Bacillus</taxon>
    </lineage>
</organism>
<name>A0ABS3NY68_9BACI</name>
<dbReference type="InterPro" id="IPR036052">
    <property type="entry name" value="TrpB-like_PALP_sf"/>
</dbReference>
<evidence type="ECO:0000256" key="5">
    <source>
        <dbReference type="ARBA" id="ARBA00011738"/>
    </source>
</evidence>
<evidence type="ECO:0000256" key="7">
    <source>
        <dbReference type="ARBA" id="ARBA00016985"/>
    </source>
</evidence>
<proteinExistence type="inferred from homology"/>
<evidence type="ECO:0000256" key="3">
    <source>
        <dbReference type="ARBA" id="ARBA00004924"/>
    </source>
</evidence>
<keyword evidence="9" id="KW-0663">Pyridoxal phosphate</keyword>
<dbReference type="InterPro" id="IPR001926">
    <property type="entry name" value="TrpB-like_PALP"/>
</dbReference>
<evidence type="ECO:0000256" key="9">
    <source>
        <dbReference type="ARBA" id="ARBA00022898"/>
    </source>
</evidence>
<dbReference type="PANTHER" id="PTHR10314">
    <property type="entry name" value="CYSTATHIONINE BETA-SYNTHASE"/>
    <property type="match status" value="1"/>
</dbReference>
<dbReference type="SUPFAM" id="SSF53686">
    <property type="entry name" value="Tryptophan synthase beta subunit-like PLP-dependent enzymes"/>
    <property type="match status" value="1"/>
</dbReference>
<dbReference type="NCBIfam" id="TIGR03945">
    <property type="entry name" value="PLP_SbnA_fam"/>
    <property type="match status" value="1"/>
</dbReference>
<keyword evidence="8" id="KW-0808">Transferase</keyword>
<evidence type="ECO:0000256" key="4">
    <source>
        <dbReference type="ARBA" id="ARBA00008519"/>
    </source>
</evidence>
<evidence type="ECO:0000256" key="2">
    <source>
        <dbReference type="ARBA" id="ARBA00004056"/>
    </source>
</evidence>
<evidence type="ECO:0000259" key="10">
    <source>
        <dbReference type="Pfam" id="PF00291"/>
    </source>
</evidence>
<accession>A0ABS3NY68</accession>
<evidence type="ECO:0000256" key="6">
    <source>
        <dbReference type="ARBA" id="ARBA00012331"/>
    </source>
</evidence>
<reference evidence="11 12" key="1">
    <citation type="submission" date="2021-03" db="EMBL/GenBank/DDBJ databases">
        <title>Identification of novel Bacillus strains.</title>
        <authorList>
            <person name="Xiao Z."/>
            <person name="Li Y."/>
            <person name="Shen J."/>
        </authorList>
    </citation>
    <scope>NUCLEOTIDE SEQUENCE [LARGE SCALE GENOMIC DNA]</scope>
    <source>
        <strain evidence="11 12">SY8</strain>
    </source>
</reference>
<evidence type="ECO:0000313" key="11">
    <source>
        <dbReference type="EMBL" id="MBO1625889.1"/>
    </source>
</evidence>
<dbReference type="PROSITE" id="PS00901">
    <property type="entry name" value="CYS_SYNTHASE"/>
    <property type="match status" value="1"/>
</dbReference>
<dbReference type="EC" id="2.5.1.140" evidence="6"/>
<dbReference type="InterPro" id="IPR050214">
    <property type="entry name" value="Cys_Synth/Cystath_Beta-Synth"/>
</dbReference>
<feature type="domain" description="Tryptophan synthase beta chain-like PALP" evidence="10">
    <location>
        <begin position="8"/>
        <end position="294"/>
    </location>
</feature>
<dbReference type="InterPro" id="IPR001216">
    <property type="entry name" value="P-phosphate_BS"/>
</dbReference>
<comment type="similarity">
    <text evidence="4">Belongs to the cysteine synthase/cystathionine beta-synthase family. SbnA subfamily.</text>
</comment>
<gene>
    <name evidence="11" type="primary">sbnA</name>
    <name evidence="11" type="ORF">J4P90_11665</name>
</gene>
<comment type="pathway">
    <text evidence="3">Siderophore biosynthesis.</text>
</comment>
<dbReference type="CDD" id="cd01561">
    <property type="entry name" value="CBS_like"/>
    <property type="match status" value="1"/>
</dbReference>
<comment type="cofactor">
    <cofactor evidence="1">
        <name>pyridoxal 5'-phosphate</name>
        <dbReference type="ChEBI" id="CHEBI:597326"/>
    </cofactor>
</comment>